<keyword evidence="2" id="KW-1185">Reference proteome</keyword>
<evidence type="ECO:0000313" key="1">
    <source>
        <dbReference type="EMBL" id="GBC05599.1"/>
    </source>
</evidence>
<comment type="caution">
    <text evidence="1">The sequence shown here is derived from an EMBL/GenBank/DDBJ whole genome shotgun (WGS) entry which is preliminary data.</text>
</comment>
<protein>
    <recommendedName>
        <fullName evidence="3">F-box domain-containing protein</fullName>
    </recommendedName>
</protein>
<organism evidence="1 2">
    <name type="scientific">Rhizophagus clarus</name>
    <dbReference type="NCBI Taxonomy" id="94130"/>
    <lineage>
        <taxon>Eukaryota</taxon>
        <taxon>Fungi</taxon>
        <taxon>Fungi incertae sedis</taxon>
        <taxon>Mucoromycota</taxon>
        <taxon>Glomeromycotina</taxon>
        <taxon>Glomeromycetes</taxon>
        <taxon>Glomerales</taxon>
        <taxon>Glomeraceae</taxon>
        <taxon>Rhizophagus</taxon>
    </lineage>
</organism>
<name>A0A2Z6SIH8_9GLOM</name>
<gene>
    <name evidence="1" type="ORF">RclHR1_06300008</name>
</gene>
<proteinExistence type="predicted"/>
<dbReference type="Proteomes" id="UP000247702">
    <property type="component" value="Unassembled WGS sequence"/>
</dbReference>
<accession>A0A2Z6SIH8</accession>
<dbReference type="AlphaFoldDB" id="A0A2Z6SIH8"/>
<sequence>MACSKIFSELPELSSEIIKYFQGDFSTIHSCILVDRLWCRLTIPLLWENPFSIIPHGNHVSIEYYKIFFIEIYLIHLNDNDKLKLNEYGVELLSNTLFNYPSFIKDLRIYQIGNSIEKWVAAIEKIKRPIQLTDKAQNLNFINFIFKSLIKLFIENEAILHTFSITSYLDDYFDISSELILQNSNFIYNIKHLDIHLIDSYGTKTNDINPLLKFLSSNCNSISSINFPRADKRKADTAIKCLSQLINSQKDLKKICFTYYFPHSILLNSNGLNNLNTITFSYVCFENINGLTEVFEQLNALESIHIFNCFSLDSNFVQQMTKPFKLKTLFVGEMFESIELLLQKSGDYLENFGFQSFKINEDDINDRSEYNLLELESQLLESESILLELITKYCTKIKFFELLEFNNQNIYSAFNLIENIKQSLNYLSIDLYYNFGMCDDELGSIVLRNLGQILPFKLEYLNLSLSIDLSDLTDFEIFLKNSQNTFIKKLLFYNIIGGTREKVGQDVMINYIKEYIMKEERVKYLAFQNLFTHDHNQEELFYLEDEVKEFKLHNITVQKYNDLYIIFSDIIK</sequence>
<evidence type="ECO:0008006" key="3">
    <source>
        <dbReference type="Google" id="ProtNLM"/>
    </source>
</evidence>
<dbReference type="EMBL" id="BEXD01004016">
    <property type="protein sequence ID" value="GBC05599.1"/>
    <property type="molecule type" value="Genomic_DNA"/>
</dbReference>
<reference evidence="1 2" key="1">
    <citation type="submission" date="2017-11" db="EMBL/GenBank/DDBJ databases">
        <title>The genome of Rhizophagus clarus HR1 reveals common genetic basis of auxotrophy among arbuscular mycorrhizal fungi.</title>
        <authorList>
            <person name="Kobayashi Y."/>
        </authorList>
    </citation>
    <scope>NUCLEOTIDE SEQUENCE [LARGE SCALE GENOMIC DNA]</scope>
    <source>
        <strain evidence="1 2">HR1</strain>
    </source>
</reference>
<evidence type="ECO:0000313" key="2">
    <source>
        <dbReference type="Proteomes" id="UP000247702"/>
    </source>
</evidence>